<keyword evidence="5 6" id="KW-0233">DNA recombination</keyword>
<evidence type="ECO:0000256" key="6">
    <source>
        <dbReference type="RuleBase" id="RU365089"/>
    </source>
</evidence>
<name>A0A1L2ZQJ8_9MICC</name>
<proteinExistence type="inferred from homology"/>
<dbReference type="EMBL" id="CP018135">
    <property type="protein sequence ID" value="APF41664.1"/>
    <property type="molecule type" value="Genomic_DNA"/>
</dbReference>
<dbReference type="AlphaFoldDB" id="A0A1L2ZQJ8"/>
<keyword evidence="6" id="KW-0814">Transposable element</keyword>
<dbReference type="Pfam" id="PF00872">
    <property type="entry name" value="Transposase_mut"/>
    <property type="match status" value="1"/>
</dbReference>
<dbReference type="GO" id="GO:0003677">
    <property type="term" value="F:DNA binding"/>
    <property type="evidence" value="ECO:0007669"/>
    <property type="project" value="UniProtKB-UniRule"/>
</dbReference>
<evidence type="ECO:0000256" key="4">
    <source>
        <dbReference type="ARBA" id="ARBA00023125"/>
    </source>
</evidence>
<dbReference type="GO" id="GO:0006313">
    <property type="term" value="P:DNA transposition"/>
    <property type="evidence" value="ECO:0007669"/>
    <property type="project" value="UniProtKB-UniRule"/>
</dbReference>
<evidence type="ECO:0000256" key="1">
    <source>
        <dbReference type="ARBA" id="ARBA00002190"/>
    </source>
</evidence>
<gene>
    <name evidence="7" type="ORF">BHE16_02800</name>
</gene>
<dbReference type="GO" id="GO:0004803">
    <property type="term" value="F:transposase activity"/>
    <property type="evidence" value="ECO:0007669"/>
    <property type="project" value="UniProtKB-UniRule"/>
</dbReference>
<evidence type="ECO:0000256" key="2">
    <source>
        <dbReference type="ARBA" id="ARBA00010961"/>
    </source>
</evidence>
<sequence>MDPRSFRRSTHWCWNISPAIEVTGEIYPEVQLDGIYLGSWCCLIAIAGEHVIGYQWCDTEKRVAWEQLLTRFPAPDLVVIDGGSGLASALKHCWPQTPVQRCLVHIQRNVRVLITMRPRTTAGRELRAISLALTRITSQDQARAWLLALNQWHGKHHQMLNEKTYRSHHRGSLPQSVRPHQHWWFTHDRLRKAYKLLERASQQEVLFTYLKDEHRSRNASSTTNRIEGSINAQLRNLLRNHRGLTPEHAKRGVEWFLYKHSQNPAPAHQLIRKEHYEPAAYTQEIEEHITPAELGTGLDENEGLWHRKGWAGRAS</sequence>
<evidence type="ECO:0000256" key="5">
    <source>
        <dbReference type="ARBA" id="ARBA00023172"/>
    </source>
</evidence>
<dbReference type="InterPro" id="IPR048004">
    <property type="entry name" value="IS1249_transpos"/>
</dbReference>
<comment type="function">
    <text evidence="1 6">Required for the transposition of the insertion element.</text>
</comment>
<organism evidence="7 8">
    <name type="scientific">Neomicrococcus aestuarii</name>
    <dbReference type="NCBI Taxonomy" id="556325"/>
    <lineage>
        <taxon>Bacteria</taxon>
        <taxon>Bacillati</taxon>
        <taxon>Actinomycetota</taxon>
        <taxon>Actinomycetes</taxon>
        <taxon>Micrococcales</taxon>
        <taxon>Micrococcaceae</taxon>
        <taxon>Neomicrococcus</taxon>
    </lineage>
</organism>
<keyword evidence="3 6" id="KW-0815">Transposition</keyword>
<dbReference type="PANTHER" id="PTHR33217:SF9">
    <property type="entry name" value="MUTATOR FAMILY TRANSPOSASE"/>
    <property type="match status" value="1"/>
</dbReference>
<dbReference type="NCBIfam" id="NF033544">
    <property type="entry name" value="transpos_IS1249"/>
    <property type="match status" value="1"/>
</dbReference>
<protein>
    <recommendedName>
        <fullName evidence="6">Mutator family transposase</fullName>
    </recommendedName>
</protein>
<evidence type="ECO:0000313" key="7">
    <source>
        <dbReference type="EMBL" id="APF41664.1"/>
    </source>
</evidence>
<dbReference type="KEGG" id="nae:BHE16_02800"/>
<dbReference type="STRING" id="556325.BHE16_02800"/>
<dbReference type="PANTHER" id="PTHR33217">
    <property type="entry name" value="TRANSPOSASE FOR INSERTION SEQUENCE ELEMENT IS1081"/>
    <property type="match status" value="1"/>
</dbReference>
<reference evidence="7 8" key="1">
    <citation type="submission" date="2016-11" db="EMBL/GenBank/DDBJ databases">
        <title>Genome sequencing of Zhihengliuella aestuarii B18 antagonistic to Plasmodiophora brassicae.</title>
        <authorList>
            <person name="Luo Y."/>
        </authorList>
    </citation>
    <scope>NUCLEOTIDE SEQUENCE [LARGE SCALE GENOMIC DNA]</scope>
    <source>
        <strain evidence="7 8">B18</strain>
    </source>
</reference>
<accession>A0A1L2ZQJ8</accession>
<evidence type="ECO:0000256" key="3">
    <source>
        <dbReference type="ARBA" id="ARBA00022578"/>
    </source>
</evidence>
<dbReference type="Proteomes" id="UP000183530">
    <property type="component" value="Chromosome"/>
</dbReference>
<comment type="similarity">
    <text evidence="2 6">Belongs to the transposase mutator family.</text>
</comment>
<keyword evidence="8" id="KW-1185">Reference proteome</keyword>
<evidence type="ECO:0000313" key="8">
    <source>
        <dbReference type="Proteomes" id="UP000183530"/>
    </source>
</evidence>
<keyword evidence="4 6" id="KW-0238">DNA-binding</keyword>
<dbReference type="InterPro" id="IPR001207">
    <property type="entry name" value="Transposase_mutator"/>
</dbReference>